<feature type="domain" description="Chromo" evidence="4">
    <location>
        <begin position="1532"/>
        <end position="1579"/>
    </location>
</feature>
<name>A0A0F7V5L0_TOXGV</name>
<feature type="region of interest" description="Disordered" evidence="3">
    <location>
        <begin position="1580"/>
        <end position="1704"/>
    </location>
</feature>
<feature type="region of interest" description="Disordered" evidence="3">
    <location>
        <begin position="134"/>
        <end position="154"/>
    </location>
</feature>
<feature type="region of interest" description="Disordered" evidence="3">
    <location>
        <begin position="1309"/>
        <end position="1512"/>
    </location>
</feature>
<protein>
    <submittedName>
        <fullName evidence="5">Chromatin organization modifier domain-containing protein</fullName>
    </submittedName>
</protein>
<dbReference type="EMBL" id="LN714498">
    <property type="protein sequence ID" value="CEL75376.1"/>
    <property type="molecule type" value="Genomic_DNA"/>
</dbReference>
<feature type="compositionally biased region" description="Low complexity" evidence="3">
    <location>
        <begin position="788"/>
        <end position="804"/>
    </location>
</feature>
<feature type="compositionally biased region" description="Polar residues" evidence="3">
    <location>
        <begin position="1728"/>
        <end position="1747"/>
    </location>
</feature>
<dbReference type="InterPro" id="IPR023779">
    <property type="entry name" value="Chromodomain_CS"/>
</dbReference>
<feature type="compositionally biased region" description="Pro residues" evidence="3">
    <location>
        <begin position="864"/>
        <end position="877"/>
    </location>
</feature>
<feature type="region of interest" description="Disordered" evidence="3">
    <location>
        <begin position="471"/>
        <end position="537"/>
    </location>
</feature>
<feature type="region of interest" description="Disordered" evidence="3">
    <location>
        <begin position="1001"/>
        <end position="1089"/>
    </location>
</feature>
<accession>A0A0F7V5L0</accession>
<feature type="compositionally biased region" description="Basic and acidic residues" evidence="3">
    <location>
        <begin position="1693"/>
        <end position="1704"/>
    </location>
</feature>
<evidence type="ECO:0000259" key="4">
    <source>
        <dbReference type="PROSITE" id="PS50013"/>
    </source>
</evidence>
<dbReference type="SUPFAM" id="SSF54160">
    <property type="entry name" value="Chromo domain-like"/>
    <property type="match status" value="1"/>
</dbReference>
<dbReference type="PROSITE" id="PS00598">
    <property type="entry name" value="CHROMO_1"/>
    <property type="match status" value="1"/>
</dbReference>
<dbReference type="Pfam" id="PF00385">
    <property type="entry name" value="Chromo"/>
    <property type="match status" value="1"/>
</dbReference>
<feature type="region of interest" description="Disordered" evidence="3">
    <location>
        <begin position="616"/>
        <end position="636"/>
    </location>
</feature>
<feature type="compositionally biased region" description="Basic and acidic residues" evidence="3">
    <location>
        <begin position="716"/>
        <end position="732"/>
    </location>
</feature>
<organism evidence="5">
    <name type="scientific">Toxoplasma gondii (strain ATCC 50861 / VEG)</name>
    <dbReference type="NCBI Taxonomy" id="432359"/>
    <lineage>
        <taxon>Eukaryota</taxon>
        <taxon>Sar</taxon>
        <taxon>Alveolata</taxon>
        <taxon>Apicomplexa</taxon>
        <taxon>Conoidasida</taxon>
        <taxon>Coccidia</taxon>
        <taxon>Eucoccidiorida</taxon>
        <taxon>Eimeriorina</taxon>
        <taxon>Sarcocystidae</taxon>
        <taxon>Toxoplasma</taxon>
    </lineage>
</organism>
<feature type="region of interest" description="Disordered" evidence="3">
    <location>
        <begin position="1"/>
        <end position="39"/>
    </location>
</feature>
<keyword evidence="2" id="KW-0539">Nucleus</keyword>
<feature type="compositionally biased region" description="Basic and acidic residues" evidence="3">
    <location>
        <begin position="1363"/>
        <end position="1376"/>
    </location>
</feature>
<reference evidence="5" key="1">
    <citation type="journal article" date="2015" name="PLoS ONE">
        <title>Comprehensive Evaluation of Toxoplasma gondii VEG and Neospora caninum LIV Genomes with Tachyzoite Stage Transcriptome and Proteome Defines Novel Transcript Features.</title>
        <authorList>
            <person name="Ramaprasad A."/>
            <person name="Mourier T."/>
            <person name="Naeem R."/>
            <person name="Malas T.B."/>
            <person name="Moussa E."/>
            <person name="Panigrahi A."/>
            <person name="Vermont S.J."/>
            <person name="Otto T.D."/>
            <person name="Wastling J."/>
            <person name="Pain A."/>
        </authorList>
    </citation>
    <scope>NUCLEOTIDE SEQUENCE</scope>
    <source>
        <strain evidence="5">VEG</strain>
    </source>
</reference>
<dbReference type="InterPro" id="IPR000953">
    <property type="entry name" value="Chromo/chromo_shadow_dom"/>
</dbReference>
<feature type="region of interest" description="Disordered" evidence="3">
    <location>
        <begin position="178"/>
        <end position="227"/>
    </location>
</feature>
<dbReference type="InterPro" id="IPR016197">
    <property type="entry name" value="Chromo-like_dom_sf"/>
</dbReference>
<dbReference type="PROSITE" id="PS50013">
    <property type="entry name" value="CHROMO_2"/>
    <property type="match status" value="1"/>
</dbReference>
<evidence type="ECO:0000313" key="5">
    <source>
        <dbReference type="EMBL" id="CEL75376.1"/>
    </source>
</evidence>
<proteinExistence type="predicted"/>
<dbReference type="CDD" id="cd00024">
    <property type="entry name" value="CD_CSD"/>
    <property type="match status" value="1"/>
</dbReference>
<gene>
    <name evidence="5" type="ORF">BN1205_016985</name>
</gene>
<evidence type="ECO:0000256" key="2">
    <source>
        <dbReference type="ARBA" id="ARBA00023242"/>
    </source>
</evidence>
<feature type="compositionally biased region" description="Low complexity" evidence="3">
    <location>
        <begin position="1808"/>
        <end position="1829"/>
    </location>
</feature>
<comment type="subcellular location">
    <subcellularLocation>
        <location evidence="1">Nucleus</location>
    </subcellularLocation>
</comment>
<feature type="compositionally biased region" description="Acidic residues" evidence="3">
    <location>
        <begin position="1488"/>
        <end position="1503"/>
    </location>
</feature>
<sequence length="1914" mass="201743">MEDPLGESPLWSFSSVRPSPPRPPSSQDPPAQFGPPARELFLPISHPPFRLTDVSDCRPFDAVSPPLSASPALILSPSLLSGGLPWALQCLVAKHASVQLSRPQAASQVPPTGTGPGFLTHQFLPTYGFDIPSYGPRGETGSAGARGHSAPEDSSWGLAHSPFLVQNEARAFSASWPRSSASADFPPSGTFLGEEARTGDADSGLCSSGQSRPNRPGFEATDSVAGREGREFRAHADPSVSHVREGSVVRDERLPRRGEAKFEVQSLMPWEVEHGTTEGTARDTGDRKIKRLSDPERISRPGSERPEGIHNASHDLPRHFNPAFVSGTSGMTLEQAVNDSGCTMCFPQQVAVGVSSVTIPANALRTGPIRGPHLSFSPRSQGYPVYPQTCFPAGLPPSQIPNGLSCSGSLSPLPPQPGWPLPAPLPPPAVYPPELRAPALAVSAVFTPGDGGLESGREMVLCRRGTVRPRVRIDDSQTVGPLPSPEDGSDRGRRSDTSHFSEQNASGDLGTGALPPAAREPRQASTVTPSAPSASLACSPAGVQDLSAFPGSASGRPFYLQGSRRDSWSAFQPPSVGLSYTSPSLGPGLCPGPLAVQTRGAGDLFHDNPQRRERLLERSGGRRGWAPSSETRRPDFEAPWPPHVAISVPQSDAFLARVEGGNPGGSEVALLPNRNFSATSLTQSCSTPGPLEGNAAPWRSNAQPAMSEGPVEGAGNDERERREHGGRQRVADVLENSSGSSGHESARTESLMGSVATAPNGPSLRYPQAARLPRGAETIVPSRSSRPLSGQGSLGLASGSHGSPLTPPLGSVRSQTGVEEGRPPEEICSVPPDREDAREATQKAETELTPASRGNSESSTGGPPFAPGPARCPPAPSGFPSSAPFGDQERVAGDGHTASGGWRVETGQSVGELAPSTERTRQPSEPAHAALDFSSHRRVSSADISSGSFSGGGSLVTADVMQVPPCSSEAATRPMSGVQEVWRAEGAAPFSCFLSGSTWEQGRPPVYEPVGSEARATASAGGLPSQVASERAERPTASSTSIRHSRTCFPEGRVAPQSSPSPQQAPASLSMPSSVPAYGQRSSHHGEASAMFLPPPTSTAPSLSFSFDSGTGAALLSRARPPFPGPVYVSRDPSWGAGNAPPYASLPSHPFLPPPGPLVMGFSGPPQYWQEDPWLPQSGAGGWGPRAGPGPQSRTDPHLSGDFAFPGVAEYVYLAEGGARFRGDLARDRDMGLHSGPPLPSGPPAMTCRPPGAGGAWNPNETLAQRAGGFDAFQERVFHTGLGPLPSLDGISLIRPDVLPSRFPPFTRPIAGLCGDESDTEFLSPGPGRGRAGGTVSFGHQVPGPESVPFDGSASCGGSDGHSAGRVDPGTRRDTPAGDGTRGSQEEPEEGLSGSRRASASLSPRGGLRPRLEASLGLAGDRSPTPRPVSRPGSEAPRRGQFAGVGPSAWGVEGGSEALGRSDPDAPFRRLRSPDQLDPEGEEHAVYESEESGENGLDEEGEDSASGASAASAPAWCLRWNGEGAQDVVELYEVERIIGVRRLVDGSKRYKVRWKDYLPADDTWEPQEHLEGLEELLEEAEEVLGSEEFHRWGHPREPLDGTQGLTRDRRPDRRSDPREGRACTTQEEEGEAATLEPELAQRTGTGDEEARDACGEGDAPECVSTLKEATVGEGDALEQDTTGNDPEEAEGAEVEKDQEVESHRGGEYAFVASCLAEAADNPLWRRYLQTSESSGEPSDASGTQWRTPQRPARSLCTSPHRAPPNSASAADLSRRSNPSRAMSPSPHLASTSSCSSGSASPRSEESPTTRSPSVCSSSSSRSRSPSPHLGRPPPRAVHRVVQYRSYYGEGEFRLLWRGSSADAVEWAPEWLLLQLPEALSPEVRMQMARVKERWRARQAAMNGRALVSSWCGSV</sequence>
<feature type="compositionally biased region" description="Basic and acidic residues" evidence="3">
    <location>
        <begin position="832"/>
        <end position="846"/>
    </location>
</feature>
<feature type="compositionally biased region" description="Low complexity" evidence="3">
    <location>
        <begin position="524"/>
        <end position="537"/>
    </location>
</feature>
<feature type="region of interest" description="Disordered" evidence="3">
    <location>
        <begin position="1727"/>
        <end position="1835"/>
    </location>
</feature>
<dbReference type="GO" id="GO:0005634">
    <property type="term" value="C:nucleus"/>
    <property type="evidence" value="ECO:0007669"/>
    <property type="project" value="UniProtKB-SubCell"/>
</dbReference>
<feature type="compositionally biased region" description="Basic and acidic residues" evidence="3">
    <location>
        <begin position="1587"/>
        <end position="1599"/>
    </location>
</feature>
<feature type="compositionally biased region" description="Basic and acidic residues" evidence="3">
    <location>
        <begin position="1606"/>
        <end position="1621"/>
    </location>
</feature>
<feature type="region of interest" description="Disordered" evidence="3">
    <location>
        <begin position="680"/>
        <end position="956"/>
    </location>
</feature>
<dbReference type="SMART" id="SM00298">
    <property type="entry name" value="CHROMO"/>
    <property type="match status" value="1"/>
</dbReference>
<feature type="compositionally biased region" description="Low complexity" evidence="3">
    <location>
        <begin position="1391"/>
        <end position="1403"/>
    </location>
</feature>
<evidence type="ECO:0000256" key="3">
    <source>
        <dbReference type="SAM" id="MobiDB-lite"/>
    </source>
</evidence>
<feature type="compositionally biased region" description="Low complexity" evidence="3">
    <location>
        <begin position="1790"/>
        <end position="1801"/>
    </location>
</feature>
<feature type="region of interest" description="Disordered" evidence="3">
    <location>
        <begin position="1171"/>
        <end position="1196"/>
    </location>
</feature>
<feature type="compositionally biased region" description="Basic and acidic residues" evidence="3">
    <location>
        <begin position="488"/>
        <end position="499"/>
    </location>
</feature>
<feature type="region of interest" description="Disordered" evidence="3">
    <location>
        <begin position="276"/>
        <end position="318"/>
    </location>
</feature>
<dbReference type="InterPro" id="IPR023780">
    <property type="entry name" value="Chromo_domain"/>
</dbReference>
<feature type="compositionally biased region" description="Pro residues" evidence="3">
    <location>
        <begin position="18"/>
        <end position="27"/>
    </location>
</feature>
<feature type="compositionally biased region" description="Basic and acidic residues" evidence="3">
    <location>
        <begin position="1460"/>
        <end position="1475"/>
    </location>
</feature>
<feature type="compositionally biased region" description="Low complexity" evidence="3">
    <location>
        <begin position="1055"/>
        <end position="1074"/>
    </location>
</feature>
<dbReference type="Gene3D" id="2.40.50.40">
    <property type="match status" value="1"/>
</dbReference>
<evidence type="ECO:0000256" key="1">
    <source>
        <dbReference type="ARBA" id="ARBA00004123"/>
    </source>
</evidence>